<evidence type="ECO:0000256" key="1">
    <source>
        <dbReference type="SAM" id="Phobius"/>
    </source>
</evidence>
<accession>A0ABS2RAD9</accession>
<dbReference type="RefSeq" id="WP_205179592.1">
    <property type="nucleotide sequence ID" value="NZ_JAFBFH010000018.1"/>
</dbReference>
<keyword evidence="3" id="KW-1185">Reference proteome</keyword>
<feature type="transmembrane region" description="Helical" evidence="1">
    <location>
        <begin position="69"/>
        <end position="93"/>
    </location>
</feature>
<organism evidence="2 3">
    <name type="scientific">Siminovitchia thermophila</name>
    <dbReference type="NCBI Taxonomy" id="1245522"/>
    <lineage>
        <taxon>Bacteria</taxon>
        <taxon>Bacillati</taxon>
        <taxon>Bacillota</taxon>
        <taxon>Bacilli</taxon>
        <taxon>Bacillales</taxon>
        <taxon>Bacillaceae</taxon>
        <taxon>Siminovitchia</taxon>
    </lineage>
</organism>
<feature type="transmembrane region" description="Helical" evidence="1">
    <location>
        <begin position="152"/>
        <end position="169"/>
    </location>
</feature>
<dbReference type="EMBL" id="JAFBFH010000018">
    <property type="protein sequence ID" value="MBM7715828.1"/>
    <property type="molecule type" value="Genomic_DNA"/>
</dbReference>
<dbReference type="Proteomes" id="UP000823485">
    <property type="component" value="Unassembled WGS sequence"/>
</dbReference>
<proteinExistence type="predicted"/>
<reference evidence="2 3" key="1">
    <citation type="submission" date="2021-01" db="EMBL/GenBank/DDBJ databases">
        <title>Genomic Encyclopedia of Type Strains, Phase IV (KMG-IV): sequencing the most valuable type-strain genomes for metagenomic binning, comparative biology and taxonomic classification.</title>
        <authorList>
            <person name="Goeker M."/>
        </authorList>
    </citation>
    <scope>NUCLEOTIDE SEQUENCE [LARGE SCALE GENOMIC DNA]</scope>
    <source>
        <strain evidence="2 3">DSM 105453</strain>
    </source>
</reference>
<keyword evidence="1" id="KW-0472">Membrane</keyword>
<feature type="transmembrane region" description="Helical" evidence="1">
    <location>
        <begin position="36"/>
        <end position="57"/>
    </location>
</feature>
<evidence type="ECO:0000313" key="3">
    <source>
        <dbReference type="Proteomes" id="UP000823485"/>
    </source>
</evidence>
<evidence type="ECO:0000313" key="2">
    <source>
        <dbReference type="EMBL" id="MBM7715828.1"/>
    </source>
</evidence>
<comment type="caution">
    <text evidence="2">The sequence shown here is derived from an EMBL/GenBank/DDBJ whole genome shotgun (WGS) entry which is preliminary data.</text>
</comment>
<name>A0ABS2RAD9_9BACI</name>
<sequence>MQKIDKLIPIYREQKAYTIFYDREHHKFYKFQHQEFYAILILIIYSLAILGGIYLANEIFLYFSFAGNAVNMFLLTCIGIVIIGSYFVAKVYYRSFYIRKPREIFVNRESLDTFARKGIQQYRVSIYAGGGLSVLFALISFILTLVFARLDFLVLGGLGITNTFHLLFIKPFTTQKILKQMVHNEINDS</sequence>
<keyword evidence="1" id="KW-0812">Transmembrane</keyword>
<protein>
    <submittedName>
        <fullName evidence="2">Uncharacterized protein</fullName>
    </submittedName>
</protein>
<feature type="transmembrane region" description="Helical" evidence="1">
    <location>
        <begin position="124"/>
        <end position="146"/>
    </location>
</feature>
<keyword evidence="1" id="KW-1133">Transmembrane helix</keyword>
<gene>
    <name evidence="2" type="ORF">JOC94_002817</name>
</gene>